<dbReference type="GO" id="GO:0016757">
    <property type="term" value="F:glycosyltransferase activity"/>
    <property type="evidence" value="ECO:0007669"/>
    <property type="project" value="UniProtKB-KW"/>
</dbReference>
<comment type="caution">
    <text evidence="2">The sequence shown here is derived from an EMBL/GenBank/DDBJ whole genome shotgun (WGS) entry which is preliminary data.</text>
</comment>
<feature type="domain" description="Glycosyltransferase 2-like" evidence="1">
    <location>
        <begin position="280"/>
        <end position="437"/>
    </location>
</feature>
<name>A0AAE2RGS7_AGRVI</name>
<dbReference type="InterPro" id="IPR001173">
    <property type="entry name" value="Glyco_trans_2-like"/>
</dbReference>
<dbReference type="PANTHER" id="PTHR43179:SF7">
    <property type="entry name" value="RHAMNOSYLTRANSFERASE WBBL"/>
    <property type="match status" value="1"/>
</dbReference>
<dbReference type="Gene3D" id="3.90.550.10">
    <property type="entry name" value="Spore Coat Polysaccharide Biosynthesis Protein SpsA, Chain A"/>
    <property type="match status" value="2"/>
</dbReference>
<protein>
    <submittedName>
        <fullName evidence="2">Glycosyltransferase</fullName>
    </submittedName>
</protein>
<dbReference type="Proteomes" id="UP000655037">
    <property type="component" value="Unassembled WGS sequence"/>
</dbReference>
<gene>
    <name evidence="2" type="ORF">IEI95_018680</name>
</gene>
<sequence length="810" mass="90704">MKKIGFIEKIDGGTVWGWSLGVKGARSSSIKVYIDGSYADEIVCDIMREDVNSYHNINIPTGFSYSVPNSYRDGQPHKIEIKSDTGVSLKSLIPNQSGSQIVFNAPSRFSGHVDKVSAGTVSGWVLENIDGRPLKKGGVTLAIYCNSSLVGQVIANQRRPDVAHILNGDTECGFSYPLPPFFLQQDVRIEVKTVSDGWPLTNSPITYTSLSNDDGALIGLIHKALDKNIADLWQLNLKIAEHTENSYISLDSYNDWAVEYFDDLNRRVPEIKSANIPLVSVICPVYRPRYRDFKMAVESVLGQTYKNIELVLVDDASNDPELDIILDEFARRDARVKLIKSTKNLNISEATNVAIANCSGDLIAFFDHDDLLEFCAIQFMVDALVANDALLVYSDEDKIDDAGYFSEPNLKSDWNLRLLMAQNYVCHFLIVSAEMVRKAGKLHTKYNGAQDHDFVLRLSEIIPENRIYHIPEILYHWRKTPNSTASTIDNKEYAIKAGIAAVQAYVDRNSIAASVTSRGNMTNYVVNYKEKSAKISIIIPFKDQIDMTRKCVYSILENTDYKNFEIILVNNFSLSIEADSFRDEIEKLDNVRMMDANFAFNYSRINNFAAQNLKADAFLFMNNDVIVSDPTWLTELVGELLRSGDIGAVGCKLLYENGTVQHAGIIVGVNGGIADHPYKGHEAHDPGFMGRGLCSQELSAVTGACLLCSSDVFHAVSGFDELNFGVAFNDVDLCLKIRNLGKKVIWRAETVLEHRESLSRSSDLEPQKIARFAKEHVAFKEKWQVVLDNDPYYNPKFSRRTGIFKALKRV</sequence>
<reference evidence="2" key="1">
    <citation type="submission" date="2020-11" db="EMBL/GenBank/DDBJ databases">
        <title>Agrobacterium vitis strain K377 genome.</title>
        <authorList>
            <person name="Xi H."/>
        </authorList>
    </citation>
    <scope>NUCLEOTIDE SEQUENCE</scope>
    <source>
        <strain evidence="2">K377</strain>
    </source>
</reference>
<dbReference type="SUPFAM" id="SSF53448">
    <property type="entry name" value="Nucleotide-diphospho-sugar transferases"/>
    <property type="match status" value="2"/>
</dbReference>
<evidence type="ECO:0000313" key="2">
    <source>
        <dbReference type="EMBL" id="MBF2716242.1"/>
    </source>
</evidence>
<dbReference type="PANTHER" id="PTHR43179">
    <property type="entry name" value="RHAMNOSYLTRANSFERASE WBBL"/>
    <property type="match status" value="1"/>
</dbReference>
<feature type="domain" description="Glycosyltransferase 2-like" evidence="1">
    <location>
        <begin position="536"/>
        <end position="662"/>
    </location>
</feature>
<dbReference type="AlphaFoldDB" id="A0AAE2RGS7"/>
<dbReference type="Pfam" id="PF00535">
    <property type="entry name" value="Glycos_transf_2"/>
    <property type="match status" value="2"/>
</dbReference>
<organism evidence="2 3">
    <name type="scientific">Agrobacterium vitis</name>
    <name type="common">Rhizobium vitis</name>
    <dbReference type="NCBI Taxonomy" id="373"/>
    <lineage>
        <taxon>Bacteria</taxon>
        <taxon>Pseudomonadati</taxon>
        <taxon>Pseudomonadota</taxon>
        <taxon>Alphaproteobacteria</taxon>
        <taxon>Hyphomicrobiales</taxon>
        <taxon>Rhizobiaceae</taxon>
        <taxon>Rhizobium/Agrobacterium group</taxon>
        <taxon>Agrobacterium</taxon>
    </lineage>
</organism>
<dbReference type="InterPro" id="IPR029044">
    <property type="entry name" value="Nucleotide-diphossugar_trans"/>
</dbReference>
<evidence type="ECO:0000259" key="1">
    <source>
        <dbReference type="Pfam" id="PF00535"/>
    </source>
</evidence>
<dbReference type="RefSeq" id="WP_194416878.1">
    <property type="nucleotide sequence ID" value="NZ_JACXXJ020000005.1"/>
</dbReference>
<accession>A0AAE2RGS7</accession>
<evidence type="ECO:0000313" key="3">
    <source>
        <dbReference type="Proteomes" id="UP000655037"/>
    </source>
</evidence>
<proteinExistence type="predicted"/>
<dbReference type="EMBL" id="JACXXJ020000005">
    <property type="protein sequence ID" value="MBF2716242.1"/>
    <property type="molecule type" value="Genomic_DNA"/>
</dbReference>